<comment type="similarity">
    <text evidence="5">Belongs to the YicC/YloC family.</text>
</comment>
<comment type="cofactor">
    <cofactor evidence="1">
        <name>a divalent metal cation</name>
        <dbReference type="ChEBI" id="CHEBI:60240"/>
    </cofactor>
</comment>
<dbReference type="InterPro" id="IPR005229">
    <property type="entry name" value="YicC/YloC-like"/>
</dbReference>
<dbReference type="EC" id="3.1.-.-" evidence="8"/>
<keyword evidence="2" id="KW-0540">Nuclease</keyword>
<evidence type="ECO:0000313" key="8">
    <source>
        <dbReference type="EMBL" id="MFC4735544.1"/>
    </source>
</evidence>
<protein>
    <submittedName>
        <fullName evidence="8">YicC/YloC family endoribonuclease</fullName>
        <ecNumber evidence="8">3.1.-.-</ecNumber>
    </submittedName>
</protein>
<dbReference type="NCBIfam" id="TIGR00255">
    <property type="entry name" value="YicC/YloC family endoribonuclease"/>
    <property type="match status" value="1"/>
</dbReference>
<gene>
    <name evidence="8" type="ORF">ACFO4L_03000</name>
</gene>
<dbReference type="GO" id="GO:0016787">
    <property type="term" value="F:hydrolase activity"/>
    <property type="evidence" value="ECO:0007669"/>
    <property type="project" value="UniProtKB-KW"/>
</dbReference>
<dbReference type="EMBL" id="JBHSGK010000003">
    <property type="protein sequence ID" value="MFC4735544.1"/>
    <property type="molecule type" value="Genomic_DNA"/>
</dbReference>
<dbReference type="RefSeq" id="WP_377908171.1">
    <property type="nucleotide sequence ID" value="NZ_JBHSGK010000003.1"/>
</dbReference>
<evidence type="ECO:0000259" key="7">
    <source>
        <dbReference type="Pfam" id="PF08340"/>
    </source>
</evidence>
<accession>A0ABV9NUA0</accession>
<dbReference type="InterPro" id="IPR013551">
    <property type="entry name" value="YicC-like_C"/>
</dbReference>
<name>A0ABV9NUA0_9BACI</name>
<proteinExistence type="inferred from homology"/>
<keyword evidence="4 8" id="KW-0378">Hydrolase</keyword>
<dbReference type="Proteomes" id="UP001595896">
    <property type="component" value="Unassembled WGS sequence"/>
</dbReference>
<dbReference type="PANTHER" id="PTHR30636">
    <property type="entry name" value="UPF0701 PROTEIN YICC"/>
    <property type="match status" value="1"/>
</dbReference>
<evidence type="ECO:0000256" key="3">
    <source>
        <dbReference type="ARBA" id="ARBA00022759"/>
    </source>
</evidence>
<evidence type="ECO:0000256" key="2">
    <source>
        <dbReference type="ARBA" id="ARBA00022722"/>
    </source>
</evidence>
<keyword evidence="3" id="KW-0255">Endonuclease</keyword>
<evidence type="ECO:0000256" key="5">
    <source>
        <dbReference type="ARBA" id="ARBA00035648"/>
    </source>
</evidence>
<evidence type="ECO:0000256" key="1">
    <source>
        <dbReference type="ARBA" id="ARBA00001968"/>
    </source>
</evidence>
<organism evidence="8 9">
    <name type="scientific">Bacillus daqingensis</name>
    <dbReference type="NCBI Taxonomy" id="872396"/>
    <lineage>
        <taxon>Bacteria</taxon>
        <taxon>Bacillati</taxon>
        <taxon>Bacillota</taxon>
        <taxon>Bacilli</taxon>
        <taxon>Bacillales</taxon>
        <taxon>Bacillaceae</taxon>
        <taxon>Bacillus</taxon>
    </lineage>
</organism>
<sequence>MLRSMTGFGRSEGSVQESRLTVEIKTVNHRFRDVSAKLPKGWGVLEPAFRAKLKDIIIRGRVEIHVHVTSPEQGGKLILDRERLKQYADVLSEINHILDTSLSVEASALLFQAGVISESESLPEVHVMTEAVLPVFQEALQQAVEMRVTEGTALQKDLLNSLGALEQRRTEMEQAFLENREGIYHTLKHKLLTFADGAGVDEQRVIQEAAMLAEKADISEELSRLTSHISQFRATCSGGSPSGRRLEFILQEMNRETNTIGSKSSSEFVSRQVVEMKDLLEKMREQVQNAE</sequence>
<evidence type="ECO:0000256" key="4">
    <source>
        <dbReference type="ARBA" id="ARBA00022801"/>
    </source>
</evidence>
<feature type="domain" description="Endoribonuclease YicC-like C-terminal" evidence="7">
    <location>
        <begin position="182"/>
        <end position="291"/>
    </location>
</feature>
<feature type="domain" description="Endoribonuclease YicC-like N-terminal" evidence="6">
    <location>
        <begin position="2"/>
        <end position="155"/>
    </location>
</feature>
<dbReference type="Pfam" id="PF08340">
    <property type="entry name" value="YicC-like_C"/>
    <property type="match status" value="1"/>
</dbReference>
<evidence type="ECO:0000313" key="9">
    <source>
        <dbReference type="Proteomes" id="UP001595896"/>
    </source>
</evidence>
<dbReference type="PANTHER" id="PTHR30636:SF3">
    <property type="entry name" value="UPF0701 PROTEIN YICC"/>
    <property type="match status" value="1"/>
</dbReference>
<keyword evidence="9" id="KW-1185">Reference proteome</keyword>
<evidence type="ECO:0000259" key="6">
    <source>
        <dbReference type="Pfam" id="PF03755"/>
    </source>
</evidence>
<dbReference type="Pfam" id="PF03755">
    <property type="entry name" value="YicC-like_N"/>
    <property type="match status" value="1"/>
</dbReference>
<reference evidence="9" key="1">
    <citation type="journal article" date="2019" name="Int. J. Syst. Evol. Microbiol.">
        <title>The Global Catalogue of Microorganisms (GCM) 10K type strain sequencing project: providing services to taxonomists for standard genome sequencing and annotation.</title>
        <authorList>
            <consortium name="The Broad Institute Genomics Platform"/>
            <consortium name="The Broad Institute Genome Sequencing Center for Infectious Disease"/>
            <person name="Wu L."/>
            <person name="Ma J."/>
        </authorList>
    </citation>
    <scope>NUCLEOTIDE SEQUENCE [LARGE SCALE GENOMIC DNA]</scope>
    <source>
        <strain evidence="9">JCM 12165</strain>
    </source>
</reference>
<dbReference type="InterPro" id="IPR013527">
    <property type="entry name" value="YicC-like_N"/>
</dbReference>
<comment type="caution">
    <text evidence="8">The sequence shown here is derived from an EMBL/GenBank/DDBJ whole genome shotgun (WGS) entry which is preliminary data.</text>
</comment>